<proteinExistence type="predicted"/>
<evidence type="ECO:0000313" key="7">
    <source>
        <dbReference type="EMBL" id="SPD05569.1"/>
    </source>
</evidence>
<dbReference type="Pfam" id="PF22936">
    <property type="entry name" value="Pol_BBD"/>
    <property type="match status" value="1"/>
</dbReference>
<feature type="compositionally biased region" description="Low complexity" evidence="2">
    <location>
        <begin position="1261"/>
        <end position="1274"/>
    </location>
</feature>
<dbReference type="InterPro" id="IPR001128">
    <property type="entry name" value="Cyt_P450"/>
</dbReference>
<keyword evidence="1" id="KW-0645">Protease</keyword>
<feature type="domain" description="Reverse transcriptase Ty1/copia-type" evidence="3">
    <location>
        <begin position="1322"/>
        <end position="1562"/>
    </location>
</feature>
<dbReference type="Pfam" id="PF25597">
    <property type="entry name" value="SH3_retrovirus"/>
    <property type="match status" value="1"/>
</dbReference>
<dbReference type="PANTHER" id="PTHR11439">
    <property type="entry name" value="GAG-POL-RELATED RETROTRANSPOSON"/>
    <property type="match status" value="1"/>
</dbReference>
<evidence type="ECO:0000259" key="4">
    <source>
        <dbReference type="Pfam" id="PF13976"/>
    </source>
</evidence>
<dbReference type="InterPro" id="IPR054722">
    <property type="entry name" value="PolX-like_BBD"/>
</dbReference>
<feature type="domain" description="Retroviral polymerase SH3-like" evidence="6">
    <location>
        <begin position="1131"/>
        <end position="1192"/>
    </location>
</feature>
<dbReference type="SUPFAM" id="SSF48264">
    <property type="entry name" value="Cytochrome P450"/>
    <property type="match status" value="1"/>
</dbReference>
<dbReference type="InterPro" id="IPR043502">
    <property type="entry name" value="DNA/RNA_pol_sf"/>
</dbReference>
<name>A0A2N9H1R7_FAGSY</name>
<gene>
    <name evidence="7" type="ORF">FSB_LOCUS33451</name>
</gene>
<keyword evidence="1" id="KW-0378">Hydrolase</keyword>
<dbReference type="InterPro" id="IPR057670">
    <property type="entry name" value="SH3_retrovirus"/>
</dbReference>
<feature type="region of interest" description="Disordered" evidence="2">
    <location>
        <begin position="1211"/>
        <end position="1274"/>
    </location>
</feature>
<dbReference type="SUPFAM" id="SSF53098">
    <property type="entry name" value="Ribonuclease H-like"/>
    <property type="match status" value="1"/>
</dbReference>
<dbReference type="GO" id="GO:0004497">
    <property type="term" value="F:monooxygenase activity"/>
    <property type="evidence" value="ECO:0007669"/>
    <property type="project" value="InterPro"/>
</dbReference>
<organism evidence="7">
    <name type="scientific">Fagus sylvatica</name>
    <name type="common">Beechnut</name>
    <dbReference type="NCBI Taxonomy" id="28930"/>
    <lineage>
        <taxon>Eukaryota</taxon>
        <taxon>Viridiplantae</taxon>
        <taxon>Streptophyta</taxon>
        <taxon>Embryophyta</taxon>
        <taxon>Tracheophyta</taxon>
        <taxon>Spermatophyta</taxon>
        <taxon>Magnoliopsida</taxon>
        <taxon>eudicotyledons</taxon>
        <taxon>Gunneridae</taxon>
        <taxon>Pentapetalae</taxon>
        <taxon>rosids</taxon>
        <taxon>fabids</taxon>
        <taxon>Fagales</taxon>
        <taxon>Fagaceae</taxon>
        <taxon>Fagus</taxon>
    </lineage>
</organism>
<dbReference type="GO" id="GO:0004190">
    <property type="term" value="F:aspartic-type endopeptidase activity"/>
    <property type="evidence" value="ECO:0007669"/>
    <property type="project" value="UniProtKB-KW"/>
</dbReference>
<dbReference type="GO" id="GO:0020037">
    <property type="term" value="F:heme binding"/>
    <property type="evidence" value="ECO:0007669"/>
    <property type="project" value="InterPro"/>
</dbReference>
<dbReference type="SUPFAM" id="SSF56672">
    <property type="entry name" value="DNA/RNA polymerases"/>
    <property type="match status" value="1"/>
</dbReference>
<dbReference type="GO" id="GO:0003676">
    <property type="term" value="F:nucleic acid binding"/>
    <property type="evidence" value="ECO:0007669"/>
    <property type="project" value="InterPro"/>
</dbReference>
<feature type="compositionally biased region" description="Low complexity" evidence="2">
    <location>
        <begin position="1236"/>
        <end position="1251"/>
    </location>
</feature>
<sequence>MSPNSSSSPFHLRPSSSDDSPPSDLPLKPIPGNYGLPFFGPIKDRLDFFYHQGKESFFQTRMHKYQSTVFRTNMPPGPFIASNPNVITLLDAISFPILFDTSKVEKLNVFDGTYMPSTAFTGGYRFIPLFRNCLSELFINLEDQLADKGKVYFNTLNDSMSFNFVLRLFCDKNPIETSLGSNGQKLLDKWLLFQLAPLITLGLPKFFNFFEDLLFHTWPLPAFLVKSSYKKIYDVFYVSMTSILDEAESFGMKRDEACHNLVFMAGFNSYGGMKTWFPALIKWVGLAGEKLHHQLRDEIRTVVRDEGGVTLSALDKMNLTKSVVYEALRIEPPVPFQYGKAKEDLVVHSHDAAFEIKKGEMIFGYQPFATKDPKVFEDPEEFVGHRFVGEGEKLLKYVYWSNGREVDDPTVEDKQCPGKDLVVLLSRVLLVELFLRYDTFTIEAGTLLLGSSATFTAIALSVSCSLRLFWHSSAASTISGIAPPPPSEFRCARCRQRLNNRQRLTAFVGTPSSGFQSKHLHYHWKALSKTISAAQKSPPSDAGRAATRRSKFLPAVTPRHALHAPGSFLFIKGRKLWFYVTGEMKKPVKGSSEDDNAFRIRLIEWDSNNHQILTWLRNTSIPSISNLLGNFDDARTAWDMLAKRYSSSHGTREYQLSIEQYQIRQDPGQSINDFFARFQFIWDQLDLSDPPWDTPNDAMKYATRRDQMRLYQFLMALHDDYEPVRGQLLHQLPTPSLDAALNDLVREETRLQTLQAQNKLNVLATTSPLAPLQQSDSDQSSPNTRRSDRKSNKFCRYCKKHGHTIETCFRRNRSTAAVTHGDTDQTPTAAVAPAHSGSAITLTTDQLEDIIAQALVRAGNASSSSALSVLPGKFSSWLLDSACCNHMTPYPSFFSHTSSACHAPTIHTANGSTMLVRSIGTVSTSKLSISDVFHVPKLSYNLLSVGQLAELGYRIILDYFGCIVQDPRTGQELGTGRRIGRLFEISSLRLPATGVSAATSSSPSLSLWHSRLGHASSSRVQQLVSRGLLGPVSKDNFDCVSCQLGKQPALPFQNSTSQQNGRAERKLRHILDTVRALLLSSKVPVPFWGEAVLTAAHAINRIPSPTISNQTPYERLFGSPPHYQHLRSFGSACFVLLQPHEHNKLEPRSRLCCFLGYGETQKGYRCYDPIAHRLRISRHVVFWEHRLFTEVSQFRPSFSLSSLSDLFPEVSPPSLESFPPSPEVSTSIPQTESSDHSSGSSSQETPHSSPESPAPAPSEDPAPATTLRRSSRVTTLPSHLRDFHCYTALATLHEPHSYREASSNPLWQAAMAEELDALSRTRTWDLVDLPPEKSVVGCKWVFKIKTRSDGSIERYKARLVAKGFTQEYGIDYEETFAPVARLSSVRTLLAVAASRQWKLFQMDVKNAFLNGDLSEEVYMQPPPGLSHPPDKVCRLRRALYGLKQAPRAWFAKFSSTVSRLGFSISSYDSALFLRRTGKGTILLLLYVDDMIITGDDLSGIQELKAFLSQNFEMKDLGHLSYFLGLEITSSDDGFYLTQAKYTSDLLSRAGLTDHKILDTPIEFNARLTPSSGELLPDPTLYRQLVGSLVYLTVTRPDISYAVHQVSQFMSAPRSTHYAAVLRILRYLKGTLFHGLHFSAQSPLTLRAYSDADWAGDPTDRRSTTGYCFLLGSSLISWRSKKQSVVARSSTEAEYRALADTTSELLWLRWLLQDLGVSTSSATPIYCDNRSAIQIARNDVFHERTKHIEIDCHLVRHHLLQGSLQLISVSSHDQLADIFTKSHPTGRFRDLVSKLQLVSHPPP</sequence>
<dbReference type="InterPro" id="IPR012337">
    <property type="entry name" value="RNaseH-like_sf"/>
</dbReference>
<dbReference type="Gene3D" id="3.30.420.10">
    <property type="entry name" value="Ribonuclease H-like superfamily/Ribonuclease H"/>
    <property type="match status" value="1"/>
</dbReference>
<dbReference type="EMBL" id="OIVN01002673">
    <property type="protein sequence ID" value="SPD05569.1"/>
    <property type="molecule type" value="Genomic_DNA"/>
</dbReference>
<dbReference type="InterPro" id="IPR013103">
    <property type="entry name" value="RVT_2"/>
</dbReference>
<dbReference type="CDD" id="cd11071">
    <property type="entry name" value="CYP74"/>
    <property type="match status" value="1"/>
</dbReference>
<dbReference type="CDD" id="cd09272">
    <property type="entry name" value="RNase_HI_RT_Ty1"/>
    <property type="match status" value="1"/>
</dbReference>
<feature type="region of interest" description="Disordered" evidence="2">
    <location>
        <begin position="766"/>
        <end position="789"/>
    </location>
</feature>
<evidence type="ECO:0000259" key="5">
    <source>
        <dbReference type="Pfam" id="PF22936"/>
    </source>
</evidence>
<feature type="compositionally biased region" description="Low complexity" evidence="2">
    <location>
        <begin position="1"/>
        <end position="22"/>
    </location>
</feature>
<dbReference type="InterPro" id="IPR036397">
    <property type="entry name" value="RNaseH_sf"/>
</dbReference>
<dbReference type="Pfam" id="PF00067">
    <property type="entry name" value="p450"/>
    <property type="match status" value="1"/>
</dbReference>
<reference evidence="7" key="1">
    <citation type="submission" date="2018-02" db="EMBL/GenBank/DDBJ databases">
        <authorList>
            <person name="Cohen D.B."/>
            <person name="Kent A.D."/>
        </authorList>
    </citation>
    <scope>NUCLEOTIDE SEQUENCE</scope>
</reference>
<dbReference type="InterPro" id="IPR025724">
    <property type="entry name" value="GAG-pre-integrase_dom"/>
</dbReference>
<dbReference type="GO" id="GO:0005506">
    <property type="term" value="F:iron ion binding"/>
    <property type="evidence" value="ECO:0007669"/>
    <property type="project" value="InterPro"/>
</dbReference>
<dbReference type="PANTHER" id="PTHR11439:SF461">
    <property type="entry name" value="OS10G0432200 PROTEIN"/>
    <property type="match status" value="1"/>
</dbReference>
<evidence type="ECO:0000259" key="3">
    <source>
        <dbReference type="Pfam" id="PF07727"/>
    </source>
</evidence>
<feature type="domain" description="GAG-pre-integrase" evidence="4">
    <location>
        <begin position="994"/>
        <end position="1047"/>
    </location>
</feature>
<accession>A0A2N9H1R7</accession>
<protein>
    <recommendedName>
        <fullName evidence="8">Integrase catalytic domain-containing protein</fullName>
    </recommendedName>
</protein>
<feature type="region of interest" description="Disordered" evidence="2">
    <location>
        <begin position="1"/>
        <end position="26"/>
    </location>
</feature>
<dbReference type="Pfam" id="PF13976">
    <property type="entry name" value="gag_pre-integrs"/>
    <property type="match status" value="1"/>
</dbReference>
<feature type="domain" description="Retrovirus-related Pol polyprotein from transposon TNT 1-94-like beta-barrel" evidence="5">
    <location>
        <begin position="877"/>
        <end position="953"/>
    </location>
</feature>
<evidence type="ECO:0000256" key="1">
    <source>
        <dbReference type="ARBA" id="ARBA00022750"/>
    </source>
</evidence>
<evidence type="ECO:0008006" key="8">
    <source>
        <dbReference type="Google" id="ProtNLM"/>
    </source>
</evidence>
<evidence type="ECO:0000256" key="2">
    <source>
        <dbReference type="SAM" id="MobiDB-lite"/>
    </source>
</evidence>
<evidence type="ECO:0000259" key="6">
    <source>
        <dbReference type="Pfam" id="PF25597"/>
    </source>
</evidence>
<dbReference type="InterPro" id="IPR036396">
    <property type="entry name" value="Cyt_P450_sf"/>
</dbReference>
<dbReference type="GO" id="GO:0016705">
    <property type="term" value="F:oxidoreductase activity, acting on paired donors, with incorporation or reduction of molecular oxygen"/>
    <property type="evidence" value="ECO:0007669"/>
    <property type="project" value="InterPro"/>
</dbReference>
<keyword evidence="1" id="KW-0064">Aspartyl protease</keyword>
<dbReference type="Gene3D" id="1.10.630.10">
    <property type="entry name" value="Cytochrome P450"/>
    <property type="match status" value="1"/>
</dbReference>
<dbReference type="Pfam" id="PF07727">
    <property type="entry name" value="RVT_2"/>
    <property type="match status" value="1"/>
</dbReference>